<dbReference type="SUPFAM" id="SSF53756">
    <property type="entry name" value="UDP-Glycosyltransferase/glycogen phosphorylase"/>
    <property type="match status" value="1"/>
</dbReference>
<proteinExistence type="predicted"/>
<dbReference type="EMBL" id="KZ613895">
    <property type="protein sequence ID" value="PMD53146.1"/>
    <property type="molecule type" value="Genomic_DNA"/>
</dbReference>
<dbReference type="InParanoid" id="A0A2J6SQU5"/>
<dbReference type="PANTHER" id="PTHR48050">
    <property type="entry name" value="STEROL 3-BETA-GLUCOSYLTRANSFERASE"/>
    <property type="match status" value="1"/>
</dbReference>
<keyword evidence="1 3" id="KW-0808">Transferase</keyword>
<dbReference type="AlphaFoldDB" id="A0A2J6SQU5"/>
<dbReference type="InterPro" id="IPR002213">
    <property type="entry name" value="UDP_glucos_trans"/>
</dbReference>
<organism evidence="3 4">
    <name type="scientific">Hyaloscypha bicolor E</name>
    <dbReference type="NCBI Taxonomy" id="1095630"/>
    <lineage>
        <taxon>Eukaryota</taxon>
        <taxon>Fungi</taxon>
        <taxon>Dikarya</taxon>
        <taxon>Ascomycota</taxon>
        <taxon>Pezizomycotina</taxon>
        <taxon>Leotiomycetes</taxon>
        <taxon>Helotiales</taxon>
        <taxon>Hyaloscyphaceae</taxon>
        <taxon>Hyaloscypha</taxon>
        <taxon>Hyaloscypha bicolor</taxon>
    </lineage>
</organism>
<reference evidence="3 4" key="1">
    <citation type="submission" date="2016-04" db="EMBL/GenBank/DDBJ databases">
        <title>A degradative enzymes factory behind the ericoid mycorrhizal symbiosis.</title>
        <authorList>
            <consortium name="DOE Joint Genome Institute"/>
            <person name="Martino E."/>
            <person name="Morin E."/>
            <person name="Grelet G."/>
            <person name="Kuo A."/>
            <person name="Kohler A."/>
            <person name="Daghino S."/>
            <person name="Barry K."/>
            <person name="Choi C."/>
            <person name="Cichocki N."/>
            <person name="Clum A."/>
            <person name="Copeland A."/>
            <person name="Hainaut M."/>
            <person name="Haridas S."/>
            <person name="Labutti K."/>
            <person name="Lindquist E."/>
            <person name="Lipzen A."/>
            <person name="Khouja H.-R."/>
            <person name="Murat C."/>
            <person name="Ohm R."/>
            <person name="Olson A."/>
            <person name="Spatafora J."/>
            <person name="Veneault-Fourrey C."/>
            <person name="Henrissat B."/>
            <person name="Grigoriev I."/>
            <person name="Martin F."/>
            <person name="Perotto S."/>
        </authorList>
    </citation>
    <scope>NUCLEOTIDE SEQUENCE [LARGE SCALE GENOMIC DNA]</scope>
    <source>
        <strain evidence="3 4">E</strain>
    </source>
</reference>
<dbReference type="Pfam" id="PF06722">
    <property type="entry name" value="EryCIII-like_C"/>
    <property type="match status" value="1"/>
</dbReference>
<protein>
    <submittedName>
        <fullName evidence="3">Glycosyltransferase family 1 protein</fullName>
    </submittedName>
</protein>
<name>A0A2J6SQU5_9HELO</name>
<sequence length="451" mass="49532">MVETTKPLILACCLHQDGHFGPIATISKGLIECGYEVTIYTGSTCREKTEAIGASFLPFPGKADWTERSLFMAIPQEKHKDFFQPPGPGFNATVWEHVQVGMIPDQHAGIQKFLQEANEKNREVIILHECTFWGALPSLMGSGMRPLGVISVGIQPLALSSPEVPPFGSGLKYDPTPKSHERNAAAIKELYQGAYSVPDEKFQRVVESLGGTTSRYHVLDAQVQLPDRYLQLCVPGLEYPRSEFPKGFQFAGSLPKGRHRLTSSTKVEYPEWWGEVTKSKKPVVVVCGGTTINIPYQNLIVPTMQGLANEDVIVVVLLGCSGAKLPSEVSIPDNCRVVDYFPYDELFPHADVFVNHGGYGGLQHAMNHGLPVVTATGITDKPENAARAEWAGVGVSLGTNKPSPEKLQEAVKKVLSNETYRLKAKEIEEEMTKFDAIQIVVKNVEELSSQE</sequence>
<dbReference type="OrthoDB" id="5835829at2759"/>
<dbReference type="GO" id="GO:0008194">
    <property type="term" value="F:UDP-glycosyltransferase activity"/>
    <property type="evidence" value="ECO:0007669"/>
    <property type="project" value="InterPro"/>
</dbReference>
<dbReference type="InterPro" id="IPR050426">
    <property type="entry name" value="Glycosyltransferase_28"/>
</dbReference>
<feature type="domain" description="Erythromycin biosynthesis protein CIII-like C-terminal" evidence="2">
    <location>
        <begin position="307"/>
        <end position="447"/>
    </location>
</feature>
<gene>
    <name evidence="3" type="ORF">K444DRAFT_542732</name>
</gene>
<dbReference type="Gene3D" id="3.40.50.2000">
    <property type="entry name" value="Glycogen Phosphorylase B"/>
    <property type="match status" value="2"/>
</dbReference>
<evidence type="ECO:0000256" key="1">
    <source>
        <dbReference type="ARBA" id="ARBA00022679"/>
    </source>
</evidence>
<dbReference type="PANTHER" id="PTHR48050:SF13">
    <property type="entry name" value="STEROL 3-BETA-GLUCOSYLTRANSFERASE UGT80A2"/>
    <property type="match status" value="1"/>
</dbReference>
<dbReference type="STRING" id="1095630.A0A2J6SQU5"/>
<dbReference type="CDD" id="cd03784">
    <property type="entry name" value="GT1_Gtf-like"/>
    <property type="match status" value="1"/>
</dbReference>
<dbReference type="InterPro" id="IPR010610">
    <property type="entry name" value="EryCIII-like_C"/>
</dbReference>
<dbReference type="RefSeq" id="XP_024730050.1">
    <property type="nucleotide sequence ID" value="XM_024875902.1"/>
</dbReference>
<evidence type="ECO:0000313" key="4">
    <source>
        <dbReference type="Proteomes" id="UP000235371"/>
    </source>
</evidence>
<accession>A0A2J6SQU5</accession>
<dbReference type="Proteomes" id="UP000235371">
    <property type="component" value="Unassembled WGS sequence"/>
</dbReference>
<dbReference type="GO" id="GO:0016758">
    <property type="term" value="F:hexosyltransferase activity"/>
    <property type="evidence" value="ECO:0007669"/>
    <property type="project" value="UniProtKB-ARBA"/>
</dbReference>
<keyword evidence="4" id="KW-1185">Reference proteome</keyword>
<dbReference type="GeneID" id="36583981"/>
<evidence type="ECO:0000313" key="3">
    <source>
        <dbReference type="EMBL" id="PMD53146.1"/>
    </source>
</evidence>
<evidence type="ECO:0000259" key="2">
    <source>
        <dbReference type="Pfam" id="PF06722"/>
    </source>
</evidence>